<feature type="domain" description="Methyltransferase type 11" evidence="1">
    <location>
        <begin position="64"/>
        <end position="147"/>
    </location>
</feature>
<dbReference type="Proteomes" id="UP000033870">
    <property type="component" value="Unassembled WGS sequence"/>
</dbReference>
<dbReference type="GO" id="GO:0008757">
    <property type="term" value="F:S-adenosylmethionine-dependent methyltransferase activity"/>
    <property type="evidence" value="ECO:0007669"/>
    <property type="project" value="InterPro"/>
</dbReference>
<name>A0A0G1YIH5_9BACT</name>
<dbReference type="EMBL" id="LCRX01000001">
    <property type="protein sequence ID" value="KKW43015.1"/>
    <property type="molecule type" value="Genomic_DNA"/>
</dbReference>
<reference evidence="2 3" key="1">
    <citation type="journal article" date="2015" name="Nature">
        <title>rRNA introns, odd ribosomes, and small enigmatic genomes across a large radiation of phyla.</title>
        <authorList>
            <person name="Brown C.T."/>
            <person name="Hug L.A."/>
            <person name="Thomas B.C."/>
            <person name="Sharon I."/>
            <person name="Castelle C.J."/>
            <person name="Singh A."/>
            <person name="Wilkins M.J."/>
            <person name="Williams K.H."/>
            <person name="Banfield J.F."/>
        </authorList>
    </citation>
    <scope>NUCLEOTIDE SEQUENCE [LARGE SCALE GENOMIC DNA]</scope>
</reference>
<dbReference type="Pfam" id="PF08241">
    <property type="entry name" value="Methyltransf_11"/>
    <property type="match status" value="1"/>
</dbReference>
<dbReference type="InterPro" id="IPR029063">
    <property type="entry name" value="SAM-dependent_MTases_sf"/>
</dbReference>
<dbReference type="SUPFAM" id="SSF53335">
    <property type="entry name" value="S-adenosyl-L-methionine-dependent methyltransferases"/>
    <property type="match status" value="1"/>
</dbReference>
<accession>A0A0G1YIH5</accession>
<dbReference type="STRING" id="1619044.UY92_C0001G0029"/>
<dbReference type="Gene3D" id="3.40.50.150">
    <property type="entry name" value="Vaccinia Virus protein VP39"/>
    <property type="match status" value="1"/>
</dbReference>
<proteinExistence type="predicted"/>
<dbReference type="AlphaFoldDB" id="A0A0G1YIH5"/>
<evidence type="ECO:0000259" key="1">
    <source>
        <dbReference type="Pfam" id="PF08241"/>
    </source>
</evidence>
<comment type="caution">
    <text evidence="2">The sequence shown here is derived from an EMBL/GenBank/DDBJ whole genome shotgun (WGS) entry which is preliminary data.</text>
</comment>
<organism evidence="2 3">
    <name type="scientific">Candidatus Magasanikbacteria bacterium GW2011_GWA2_56_11</name>
    <dbReference type="NCBI Taxonomy" id="1619044"/>
    <lineage>
        <taxon>Bacteria</taxon>
        <taxon>Candidatus Magasanikiibacteriota</taxon>
    </lineage>
</organism>
<dbReference type="InterPro" id="IPR013216">
    <property type="entry name" value="Methyltransf_11"/>
</dbReference>
<protein>
    <recommendedName>
        <fullName evidence="1">Methyltransferase type 11 domain-containing protein</fullName>
    </recommendedName>
</protein>
<gene>
    <name evidence="2" type="ORF">UY92_C0001G0029</name>
</gene>
<evidence type="ECO:0000313" key="3">
    <source>
        <dbReference type="Proteomes" id="UP000033870"/>
    </source>
</evidence>
<evidence type="ECO:0000313" key="2">
    <source>
        <dbReference type="EMBL" id="KKW43015.1"/>
    </source>
</evidence>
<sequence length="285" mass="32810">MPAKETFATPWKDLANRWEAYYTPPGRPSPEDCQLYAKYVRRALGKKKSGRALVLGATPEIRNLLHKLPVEVTSLDINLEMILAMNRFVPQCEKDILVRGSWVDNPLKSGYFDAVIGDYSWSNVPRRQWTQFNETVARLLTPAGLYVHRVHLVPDGWQRESALPIVQDYASRPYSRQLAFELFFKLLTNTYNKRDRSVSMRRIWDDLASFWRAGKFVRGASIPGAGRLLADLHKFWGTTDKTWQIGYKSDLLADIGPYFQLGESVKANDYDDAGCVEMWICRKRP</sequence>